<dbReference type="EMBL" id="UYJE01006787">
    <property type="protein sequence ID" value="VDI49019.1"/>
    <property type="molecule type" value="Genomic_DNA"/>
</dbReference>
<evidence type="ECO:0000313" key="3">
    <source>
        <dbReference type="Proteomes" id="UP000596742"/>
    </source>
</evidence>
<comment type="caution">
    <text evidence="2">The sequence shown here is derived from an EMBL/GenBank/DDBJ whole genome shotgun (WGS) entry which is preliminary data.</text>
</comment>
<keyword evidence="1" id="KW-0812">Transmembrane</keyword>
<dbReference type="SUPFAM" id="SSF81321">
    <property type="entry name" value="Family A G protein-coupled receptor-like"/>
    <property type="match status" value="1"/>
</dbReference>
<dbReference type="Proteomes" id="UP000596742">
    <property type="component" value="Unassembled WGS sequence"/>
</dbReference>
<evidence type="ECO:0000256" key="1">
    <source>
        <dbReference type="SAM" id="Phobius"/>
    </source>
</evidence>
<gene>
    <name evidence="2" type="ORF">MGAL_10B005477</name>
</gene>
<feature type="transmembrane region" description="Helical" evidence="1">
    <location>
        <begin position="126"/>
        <end position="147"/>
    </location>
</feature>
<keyword evidence="1" id="KW-1133">Transmembrane helix</keyword>
<organism evidence="2 3">
    <name type="scientific">Mytilus galloprovincialis</name>
    <name type="common">Mediterranean mussel</name>
    <dbReference type="NCBI Taxonomy" id="29158"/>
    <lineage>
        <taxon>Eukaryota</taxon>
        <taxon>Metazoa</taxon>
        <taxon>Spiralia</taxon>
        <taxon>Lophotrochozoa</taxon>
        <taxon>Mollusca</taxon>
        <taxon>Bivalvia</taxon>
        <taxon>Autobranchia</taxon>
        <taxon>Pteriomorphia</taxon>
        <taxon>Mytilida</taxon>
        <taxon>Mytiloidea</taxon>
        <taxon>Mytilidae</taxon>
        <taxon>Mytilinae</taxon>
        <taxon>Mytilus</taxon>
    </lineage>
</organism>
<dbReference type="OrthoDB" id="6200125at2759"/>
<dbReference type="AlphaFoldDB" id="A0A8B6FI11"/>
<name>A0A8B6FI11_MYTGA</name>
<protein>
    <submittedName>
        <fullName evidence="2">Uncharacterized protein</fullName>
    </submittedName>
</protein>
<reference evidence="2" key="1">
    <citation type="submission" date="2018-11" db="EMBL/GenBank/DDBJ databases">
        <authorList>
            <person name="Alioto T."/>
            <person name="Alioto T."/>
        </authorList>
    </citation>
    <scope>NUCLEOTIDE SEQUENCE</scope>
</reference>
<keyword evidence="1" id="KW-0472">Membrane</keyword>
<keyword evidence="3" id="KW-1185">Reference proteome</keyword>
<feature type="transmembrane region" description="Helical" evidence="1">
    <location>
        <begin position="46"/>
        <end position="67"/>
    </location>
</feature>
<accession>A0A8B6FI11</accession>
<evidence type="ECO:0000313" key="2">
    <source>
        <dbReference type="EMBL" id="VDI49019.1"/>
    </source>
</evidence>
<sequence length="246" mass="27525">MPMNFTSGTPPSFVLQNKTDSIASNITESLDQDWAKDVHKNRITNVVVLSVYFVIGVVGNSLVLAVYKTQLKHASAERTHVPCFITLYRFPEVFTNMSTPITKPESSSPNGPRCGRLKTSLYLPGAIYAISFVSLMVLTVLALVFFYGRVAYTIFKHFKSNPSRKYSINPLPKESNGKYQVAKLMKRSIRQKIIAHRTRLKISEKITRHQIVAVGINNLSIDAVTDDKIQAEDTRNSNSDNSKGKV</sequence>
<proteinExistence type="predicted"/>